<dbReference type="SUPFAM" id="SSF52172">
    <property type="entry name" value="CheY-like"/>
    <property type="match status" value="1"/>
</dbReference>
<sequence length="341" mass="35265">MGLRAAVAGRPSGGGSEGTRCGDPCEGRTSSVVRISRPPPFMSNALADERPPSVLLVSDHDWLALALGAVASGWGYAVGRAASLEQALHVADATNPDVVFVDAWLEARLAGRQRVGRALREAGAITPATPVVAFSADPLSRDDRLAALAGGAWDVVELPVDAPLLRLRLDAWLAAKRYADRLERASLLDREAPVYNLRGLLSRARELGADAARGGTPLACVAIGTGTSAGPADDAATRRAEEADEAARLRGAWLASGRASDVIGRVGRTQFVVLAPRTGAAGARVLADRLAVALDGAGPERVRTSVMALEPTPAGPDDAIALVGRAVATLQRTAPPELAAR</sequence>
<keyword evidence="1" id="KW-0597">Phosphoprotein</keyword>
<evidence type="ECO:0000259" key="3">
    <source>
        <dbReference type="PROSITE" id="PS50110"/>
    </source>
</evidence>
<accession>A0AA37QBV6</accession>
<keyword evidence="5" id="KW-1185">Reference proteome</keyword>
<dbReference type="Proteomes" id="UP001161325">
    <property type="component" value="Unassembled WGS sequence"/>
</dbReference>
<comment type="caution">
    <text evidence="4">The sequence shown here is derived from an EMBL/GenBank/DDBJ whole genome shotgun (WGS) entry which is preliminary data.</text>
</comment>
<feature type="region of interest" description="Disordered" evidence="2">
    <location>
        <begin position="1"/>
        <end position="29"/>
    </location>
</feature>
<protein>
    <recommendedName>
        <fullName evidence="3">Response regulatory domain-containing protein</fullName>
    </recommendedName>
</protein>
<dbReference type="Pfam" id="PF00072">
    <property type="entry name" value="Response_reg"/>
    <property type="match status" value="1"/>
</dbReference>
<dbReference type="Gene3D" id="3.40.50.2300">
    <property type="match status" value="1"/>
</dbReference>
<feature type="modified residue" description="4-aspartylphosphate" evidence="1">
    <location>
        <position position="102"/>
    </location>
</feature>
<gene>
    <name evidence="4" type="ORF">rosag_49900</name>
</gene>
<feature type="domain" description="Response regulatory" evidence="3">
    <location>
        <begin position="53"/>
        <end position="173"/>
    </location>
</feature>
<dbReference type="GO" id="GO:0000160">
    <property type="term" value="P:phosphorelay signal transduction system"/>
    <property type="evidence" value="ECO:0007669"/>
    <property type="project" value="InterPro"/>
</dbReference>
<dbReference type="PROSITE" id="PS50110">
    <property type="entry name" value="RESPONSE_REGULATORY"/>
    <property type="match status" value="1"/>
</dbReference>
<dbReference type="SMART" id="SM00448">
    <property type="entry name" value="REC"/>
    <property type="match status" value="1"/>
</dbReference>
<reference evidence="4" key="1">
    <citation type="submission" date="2022-08" db="EMBL/GenBank/DDBJ databases">
        <title>Draft genome sequencing of Roseisolibacter agri AW1220.</title>
        <authorList>
            <person name="Tobiishi Y."/>
            <person name="Tonouchi A."/>
        </authorList>
    </citation>
    <scope>NUCLEOTIDE SEQUENCE</scope>
    <source>
        <strain evidence="4">AW1220</strain>
    </source>
</reference>
<name>A0AA37QBV6_9BACT</name>
<evidence type="ECO:0000256" key="2">
    <source>
        <dbReference type="SAM" id="MobiDB-lite"/>
    </source>
</evidence>
<evidence type="ECO:0000313" key="5">
    <source>
        <dbReference type="Proteomes" id="UP001161325"/>
    </source>
</evidence>
<dbReference type="Gene3D" id="3.30.70.270">
    <property type="match status" value="1"/>
</dbReference>
<evidence type="ECO:0000313" key="4">
    <source>
        <dbReference type="EMBL" id="GLC28477.1"/>
    </source>
</evidence>
<dbReference type="InterPro" id="IPR043128">
    <property type="entry name" value="Rev_trsase/Diguanyl_cyclase"/>
</dbReference>
<dbReference type="AlphaFoldDB" id="A0AA37QBV6"/>
<dbReference type="InterPro" id="IPR011006">
    <property type="entry name" value="CheY-like_superfamily"/>
</dbReference>
<dbReference type="EMBL" id="BRXS01000010">
    <property type="protein sequence ID" value="GLC28477.1"/>
    <property type="molecule type" value="Genomic_DNA"/>
</dbReference>
<proteinExistence type="predicted"/>
<organism evidence="4 5">
    <name type="scientific">Roseisolibacter agri</name>
    <dbReference type="NCBI Taxonomy" id="2014610"/>
    <lineage>
        <taxon>Bacteria</taxon>
        <taxon>Pseudomonadati</taxon>
        <taxon>Gemmatimonadota</taxon>
        <taxon>Gemmatimonadia</taxon>
        <taxon>Gemmatimonadales</taxon>
        <taxon>Gemmatimonadaceae</taxon>
        <taxon>Roseisolibacter</taxon>
    </lineage>
</organism>
<evidence type="ECO:0000256" key="1">
    <source>
        <dbReference type="PROSITE-ProRule" id="PRU00169"/>
    </source>
</evidence>
<dbReference type="InterPro" id="IPR001789">
    <property type="entry name" value="Sig_transdc_resp-reg_receiver"/>
</dbReference>
<dbReference type="CDD" id="cd00156">
    <property type="entry name" value="REC"/>
    <property type="match status" value="1"/>
</dbReference>